<proteinExistence type="predicted"/>
<reference evidence="2 3" key="1">
    <citation type="submission" date="2020-07" db="EMBL/GenBank/DDBJ databases">
        <title>Huge and variable diversity of episymbiotic CPR bacteria and DPANN archaea in groundwater ecosystems.</title>
        <authorList>
            <person name="He C.Y."/>
            <person name="Keren R."/>
            <person name="Whittaker M."/>
            <person name="Farag I.F."/>
            <person name="Doudna J."/>
            <person name="Cate J.H.D."/>
            <person name="Banfield J.F."/>
        </authorList>
    </citation>
    <scope>NUCLEOTIDE SEQUENCE [LARGE SCALE GENOMIC DNA]</scope>
    <source>
        <strain evidence="2">NC_groundwater_70_Ag_B-0.1um_54_66</strain>
    </source>
</reference>
<name>A0A7T5UGB3_9BACT</name>
<dbReference type="Proteomes" id="UP000595362">
    <property type="component" value="Chromosome"/>
</dbReference>
<sequence>MALKKLAFSLQSGVHLCVVTVGFAAAMSLSSLSFAQTSCDPQYMDALESRAYLEAQREVAMNQNLILKPDSVLEYSCFDEIMGTLARAPGNRDNFSESNRWGAVPGHDDRSLDNAFDAVVSAALNPYLTSNFSHTFLGGRTGTDHTLETVNATAGAYNCGNMAAVWNLARCMNFNDRPAQDFFFDFDYLKGNPDKVRLLPASACTDSGITQQWIDQAFNNESSRYVLAAENNPLDGVFYTKDSMNSYLDRINPYGVAPATVCAAGIPTGVVVYRQGSAPEYYYEKVCPNPGCYYVPSGAGTQAAPSNTGNCQN</sequence>
<accession>A0A7T5UGB3</accession>
<evidence type="ECO:0000313" key="2">
    <source>
        <dbReference type="EMBL" id="QQG35140.1"/>
    </source>
</evidence>
<evidence type="ECO:0000313" key="3">
    <source>
        <dbReference type="Proteomes" id="UP000595362"/>
    </source>
</evidence>
<gene>
    <name evidence="2" type="ORF">HYS17_06075</name>
</gene>
<dbReference type="AlphaFoldDB" id="A0A7T5UGB3"/>
<organism evidence="2 3">
    <name type="scientific">Micavibrio aeruginosavorus</name>
    <dbReference type="NCBI Taxonomy" id="349221"/>
    <lineage>
        <taxon>Bacteria</taxon>
        <taxon>Pseudomonadati</taxon>
        <taxon>Bdellovibrionota</taxon>
        <taxon>Bdellovibrionia</taxon>
        <taxon>Bdellovibrionales</taxon>
        <taxon>Pseudobdellovibrionaceae</taxon>
        <taxon>Micavibrio</taxon>
    </lineage>
</organism>
<dbReference type="EMBL" id="CP066681">
    <property type="protein sequence ID" value="QQG35140.1"/>
    <property type="molecule type" value="Genomic_DNA"/>
</dbReference>
<feature type="signal peptide" evidence="1">
    <location>
        <begin position="1"/>
        <end position="35"/>
    </location>
</feature>
<keyword evidence="1" id="KW-0732">Signal</keyword>
<feature type="chain" id="PRO_5032430043" evidence="1">
    <location>
        <begin position="36"/>
        <end position="313"/>
    </location>
</feature>
<evidence type="ECO:0000256" key="1">
    <source>
        <dbReference type="SAM" id="SignalP"/>
    </source>
</evidence>
<protein>
    <submittedName>
        <fullName evidence="2">Uncharacterized protein</fullName>
    </submittedName>
</protein>